<sequence length="111" mass="12229">MKRTHRVEIALNSDEKQTIETKAQLCNVSTAQYLRDCGLRRTLMAKPPADVITIRISAGTAKSKLMMLRHLAGETNNQQILDTIDDAIALVDKTIAASFNINISEETTTNG</sequence>
<proteinExistence type="predicted"/>
<organism evidence="1 2">
    <name type="scientific">Brasilonema sennae CENA114</name>
    <dbReference type="NCBI Taxonomy" id="415709"/>
    <lineage>
        <taxon>Bacteria</taxon>
        <taxon>Bacillati</taxon>
        <taxon>Cyanobacteriota</taxon>
        <taxon>Cyanophyceae</taxon>
        <taxon>Nostocales</taxon>
        <taxon>Scytonemataceae</taxon>
        <taxon>Brasilonema</taxon>
        <taxon>Bromeliae group (in: Brasilonema)</taxon>
    </lineage>
</organism>
<dbReference type="Pfam" id="PF21983">
    <property type="entry name" value="NikA-like"/>
    <property type="match status" value="1"/>
</dbReference>
<keyword evidence="2" id="KW-1185">Reference proteome</keyword>
<keyword evidence="1" id="KW-0614">Plasmid</keyword>
<dbReference type="RefSeq" id="WP_169266211.1">
    <property type="nucleotide sequence ID" value="NZ_CAWOXK010000002.1"/>
</dbReference>
<dbReference type="KEGG" id="bsen:DP114_32755"/>
<name>A0A856MPU0_9CYAN</name>
<evidence type="ECO:0000313" key="1">
    <source>
        <dbReference type="EMBL" id="QDL12549.1"/>
    </source>
</evidence>
<dbReference type="EMBL" id="CP030119">
    <property type="protein sequence ID" value="QDL12549.1"/>
    <property type="molecule type" value="Genomic_DNA"/>
</dbReference>
<gene>
    <name evidence="1" type="ORF">DP114_32755</name>
</gene>
<geneLocation type="plasmid" evidence="2">
    <name>pboct1</name>
</geneLocation>
<evidence type="ECO:0000313" key="2">
    <source>
        <dbReference type="Proteomes" id="UP000503129"/>
    </source>
</evidence>
<dbReference type="AlphaFoldDB" id="A0A856MPU0"/>
<accession>A0A856MPU0</accession>
<dbReference type="Proteomes" id="UP000503129">
    <property type="component" value="Plasmid pBOCT1"/>
</dbReference>
<dbReference type="InterPro" id="IPR053842">
    <property type="entry name" value="NikA-like"/>
</dbReference>
<protein>
    <submittedName>
        <fullName evidence="1">MobB protein</fullName>
    </submittedName>
</protein>
<reference evidence="1 2" key="1">
    <citation type="submission" date="2018-06" db="EMBL/GenBank/DDBJ databases">
        <title>Comparative genomics of Brasilonema spp. strains.</title>
        <authorList>
            <person name="Alvarenga D.O."/>
            <person name="Fiore M.F."/>
            <person name="Varani A.M."/>
        </authorList>
    </citation>
    <scope>NUCLEOTIDE SEQUENCE [LARGE SCALE GENOMIC DNA]</scope>
    <source>
        <strain evidence="1 2">CENA114</strain>
        <plasmid evidence="2">pboct1</plasmid>
    </source>
</reference>